<evidence type="ECO:0000313" key="1">
    <source>
        <dbReference type="EMBL" id="MDY7220300.1"/>
    </source>
</evidence>
<dbReference type="InterPro" id="IPR009216">
    <property type="entry name" value="Virulence_factor_SrfB"/>
</dbReference>
<dbReference type="EMBL" id="JAXIVU010000024">
    <property type="protein sequence ID" value="MDY7220300.1"/>
    <property type="molecule type" value="Genomic_DNA"/>
</dbReference>
<organism evidence="1 2">
    <name type="scientific">Denitrificimonas halotolerans</name>
    <dbReference type="NCBI Taxonomy" id="3098930"/>
    <lineage>
        <taxon>Bacteria</taxon>
        <taxon>Pseudomonadati</taxon>
        <taxon>Pseudomonadota</taxon>
        <taxon>Gammaproteobacteria</taxon>
        <taxon>Pseudomonadales</taxon>
        <taxon>Pseudomonadaceae</taxon>
        <taxon>Denitrificimonas</taxon>
    </lineage>
</organism>
<reference evidence="1 2" key="1">
    <citation type="submission" date="2023-12" db="EMBL/GenBank/DDBJ databases">
        <title>Denitrificimonas halotolerans sp. nov.,a novel species isolated from landfill leachate.</title>
        <authorList>
            <person name="Wang S."/>
        </authorList>
    </citation>
    <scope>NUCLEOTIDE SEQUENCE [LARGE SCALE GENOMIC DNA]</scope>
    <source>
        <strain evidence="1 2">JX-1</strain>
    </source>
</reference>
<evidence type="ECO:0000313" key="2">
    <source>
        <dbReference type="Proteomes" id="UP001294570"/>
    </source>
</evidence>
<proteinExistence type="predicted"/>
<dbReference type="Proteomes" id="UP001294570">
    <property type="component" value="Unassembled WGS sequence"/>
</dbReference>
<sequence>MLPELTNFEDTITLVSNTGIQFIDLGLNLQVNREPSGEFVKATNQTVTRLAYNAEDDFYYYDKTAELISNNIVRVQPSYDLPLEDSLKLFNGQWVPLPFLRFTAPYTYAQGPSNWARMRIVKLDEPDSDGNNYRITIAFDTTLMPDNEYANYLAPSATDMNSGLLFKLSMGVEQTNWFFTQDWVNDWLEAIFKEGSTHLDAQELEEALGLYEPQAHMLNLLSLIAPTTVHKSPTQPRLQVPIVRLISSTITGSKAVVPVDLVLDVGNSRTCGILIENLGAGHSRLNSNYVLQLRDLSAPERVYNDAFESRIEFAQAVFGKENYAVKSGRNDAFLWPTIARVGAEAGRLASRRRGTEGSTGLSSPKRYLWDENRHQYPWRFNSSYIQNDSEAQATAAPFSNLIDEDGQPLYKLPEDDRFPVFVPHYSRSSLMTFMLAEVLTQALCQMNSPAQRARQGQTEIPRQLNSITLTVPPGMAQAERAILSDRLEEAIVLVWKSLGWHTGEENPYTAGLDTGVFNPEPSVPMPKTNVEWDEASCGQLVYLFTEINEHFAGHPEQFFKAIMRPDKQRHSDAEKITLATIDIGGGTTDLVVAEYRLERGQSTGSNASIVPKQLFRDSFKVAGDDIVLDVIQTFVMPSFKRALSVAGASKLEIDAFTSVVCGNNQVSMQNQIYRQQLTLQVFVPIALNILKMYEEFSLEEPVTQQIFKFAELMPAPASQSVQGFVETELRRHLGDTNLVFDLHDIEITFDLRKLHDMFLSGQISVTESLSRLCEVINEYPCDMLLLTGRPSRLPGFQALVRKLLPLHPGRILPMHNYHTGGWYPFHKNGLIEDPKTTAAVGAMLCMLTAEYSIMNFFFLSRNLKPYSTIRYFGVIDKRNQISGGDVLYDNIQTVDGKIQLPTVDGTEEGDPIELEFRGDLRLGFRQLPIQRWAASPLYTLRFTEEGRAQYAKASLQSTEIPVVKISFKVIDDNSSSKGPYAVPSDRLAIHKVSCTGSNTNFNARRHFELQLNTMLDTDIGETNYWLDSGNVK</sequence>
<dbReference type="PIRSF" id="PIRSF034585">
    <property type="entry name" value="SrfB"/>
    <property type="match status" value="1"/>
</dbReference>
<accession>A0ABU5GUC1</accession>
<gene>
    <name evidence="1" type="ORF">TOI97_12075</name>
</gene>
<comment type="caution">
    <text evidence="1">The sequence shown here is derived from an EMBL/GenBank/DDBJ whole genome shotgun (WGS) entry which is preliminary data.</text>
</comment>
<dbReference type="InterPro" id="IPR043129">
    <property type="entry name" value="ATPase_NBD"/>
</dbReference>
<keyword evidence="2" id="KW-1185">Reference proteome</keyword>
<protein>
    <submittedName>
        <fullName evidence="1">Virulence factor SrfB</fullName>
    </submittedName>
</protein>
<dbReference type="SUPFAM" id="SSF53067">
    <property type="entry name" value="Actin-like ATPase domain"/>
    <property type="match status" value="1"/>
</dbReference>
<dbReference type="Pfam" id="PF07520">
    <property type="entry name" value="SrfB"/>
    <property type="match status" value="1"/>
</dbReference>
<name>A0ABU5GUC1_9GAMM</name>
<dbReference type="RefSeq" id="WP_321554385.1">
    <property type="nucleotide sequence ID" value="NZ_JAXIVU010000024.1"/>
</dbReference>